<protein>
    <submittedName>
        <fullName evidence="1">Uncharacterized protein</fullName>
    </submittedName>
</protein>
<evidence type="ECO:0000313" key="1">
    <source>
        <dbReference type="EMBL" id="MDA0564280.1"/>
    </source>
</evidence>
<gene>
    <name evidence="1" type="ORF">LG943_08065</name>
</gene>
<reference evidence="1" key="1">
    <citation type="submission" date="2021-10" db="EMBL/GenBank/DDBJ databases">
        <title>Streptomonospora sp. nov., isolated from mangrove soil.</title>
        <authorList>
            <person name="Chen X."/>
            <person name="Ge X."/>
            <person name="Liu W."/>
        </authorList>
    </citation>
    <scope>NUCLEOTIDE SEQUENCE</scope>
    <source>
        <strain evidence="1">S1-112</strain>
    </source>
</reference>
<comment type="caution">
    <text evidence="1">The sequence shown here is derived from an EMBL/GenBank/DDBJ whole genome shotgun (WGS) entry which is preliminary data.</text>
</comment>
<dbReference type="Proteomes" id="UP001140076">
    <property type="component" value="Unassembled WGS sequence"/>
</dbReference>
<organism evidence="1 2">
    <name type="scientific">Streptomonospora mangrovi</name>
    <dbReference type="NCBI Taxonomy" id="2883123"/>
    <lineage>
        <taxon>Bacteria</taxon>
        <taxon>Bacillati</taxon>
        <taxon>Actinomycetota</taxon>
        <taxon>Actinomycetes</taxon>
        <taxon>Streptosporangiales</taxon>
        <taxon>Nocardiopsidaceae</taxon>
        <taxon>Streptomonospora</taxon>
    </lineage>
</organism>
<dbReference type="AlphaFoldDB" id="A0A9X3NJR3"/>
<keyword evidence="2" id="KW-1185">Reference proteome</keyword>
<accession>A0A9X3NJR3</accession>
<dbReference type="EMBL" id="JAJAQC010000009">
    <property type="protein sequence ID" value="MDA0564280.1"/>
    <property type="molecule type" value="Genomic_DNA"/>
</dbReference>
<name>A0A9X3NJR3_9ACTN</name>
<evidence type="ECO:0000313" key="2">
    <source>
        <dbReference type="Proteomes" id="UP001140076"/>
    </source>
</evidence>
<proteinExistence type="predicted"/>
<dbReference type="RefSeq" id="WP_270071568.1">
    <property type="nucleotide sequence ID" value="NZ_JAJAQC010000009.1"/>
</dbReference>
<sequence>MEASAEYPAVRLPEGSWWDWEVLDWDPVRLRLAAGHDLTYHHGLELVFHEPAYAACPAAFHDPVFRAPTVREAESAARWLGGRPPVLAAFDAEANGPEPVPCLIAAERLEIRHGIVLRHGAAGEGRPT</sequence>